<dbReference type="EMBL" id="SLXQ01000005">
    <property type="protein sequence ID" value="TCP53124.1"/>
    <property type="molecule type" value="Genomic_DNA"/>
</dbReference>
<keyword evidence="3" id="KW-1185">Reference proteome</keyword>
<organism evidence="2 3">
    <name type="scientific">Tamaricihabitans halophyticus</name>
    <dbReference type="NCBI Taxonomy" id="1262583"/>
    <lineage>
        <taxon>Bacteria</taxon>
        <taxon>Bacillati</taxon>
        <taxon>Actinomycetota</taxon>
        <taxon>Actinomycetes</taxon>
        <taxon>Pseudonocardiales</taxon>
        <taxon>Pseudonocardiaceae</taxon>
        <taxon>Tamaricihabitans</taxon>
    </lineage>
</organism>
<feature type="compositionally biased region" description="Basic and acidic residues" evidence="1">
    <location>
        <begin position="45"/>
        <end position="63"/>
    </location>
</feature>
<evidence type="ECO:0000313" key="2">
    <source>
        <dbReference type="EMBL" id="TCP53124.1"/>
    </source>
</evidence>
<name>A0A4R2QV26_9PSEU</name>
<dbReference type="Proteomes" id="UP000294911">
    <property type="component" value="Unassembled WGS sequence"/>
</dbReference>
<feature type="compositionally biased region" description="Low complexity" evidence="1">
    <location>
        <begin position="27"/>
        <end position="38"/>
    </location>
</feature>
<protein>
    <submittedName>
        <fullName evidence="2">Uncharacterized protein</fullName>
    </submittedName>
</protein>
<proteinExistence type="predicted"/>
<dbReference type="AlphaFoldDB" id="A0A4R2QV26"/>
<evidence type="ECO:0000256" key="1">
    <source>
        <dbReference type="SAM" id="MobiDB-lite"/>
    </source>
</evidence>
<evidence type="ECO:0000313" key="3">
    <source>
        <dbReference type="Proteomes" id="UP000294911"/>
    </source>
</evidence>
<accession>A0A4R2QV26</accession>
<feature type="region of interest" description="Disordered" evidence="1">
    <location>
        <begin position="24"/>
        <end position="63"/>
    </location>
</feature>
<dbReference type="RefSeq" id="WP_132877562.1">
    <property type="nucleotide sequence ID" value="NZ_SLXQ01000005.1"/>
</dbReference>
<gene>
    <name evidence="2" type="ORF">EV191_105187</name>
</gene>
<comment type="caution">
    <text evidence="2">The sequence shown here is derived from an EMBL/GenBank/DDBJ whole genome shotgun (WGS) entry which is preliminary data.</text>
</comment>
<reference evidence="2 3" key="1">
    <citation type="submission" date="2019-03" db="EMBL/GenBank/DDBJ databases">
        <title>Genomic Encyclopedia of Type Strains, Phase IV (KMG-IV): sequencing the most valuable type-strain genomes for metagenomic binning, comparative biology and taxonomic classification.</title>
        <authorList>
            <person name="Goeker M."/>
        </authorList>
    </citation>
    <scope>NUCLEOTIDE SEQUENCE [LARGE SCALE GENOMIC DNA]</scope>
    <source>
        <strain evidence="2 3">DSM 45765</strain>
    </source>
</reference>
<sequence>MLYLLAAVGAIAVAVLLWRSFGSERLGVPSRGPSGSVSAPDDDPDFLRELDEQNRRKTEEDGK</sequence>